<dbReference type="PANTHER" id="PTHR30313">
    <property type="entry name" value="DNA PRIMASE"/>
    <property type="match status" value="1"/>
</dbReference>
<evidence type="ECO:0000256" key="4">
    <source>
        <dbReference type="ARBA" id="ARBA00022695"/>
    </source>
</evidence>
<evidence type="ECO:0000313" key="13">
    <source>
        <dbReference type="EMBL" id="GAI68427.1"/>
    </source>
</evidence>
<protein>
    <recommendedName>
        <fullName evidence="12">Zinc finger CHC2-type domain-containing protein</fullName>
    </recommendedName>
</protein>
<dbReference type="SMART" id="SM00400">
    <property type="entry name" value="ZnF_CHCC"/>
    <property type="match status" value="1"/>
</dbReference>
<dbReference type="PANTHER" id="PTHR30313:SF2">
    <property type="entry name" value="DNA PRIMASE"/>
    <property type="match status" value="1"/>
</dbReference>
<evidence type="ECO:0000256" key="9">
    <source>
        <dbReference type="ARBA" id="ARBA00022842"/>
    </source>
</evidence>
<dbReference type="FunFam" id="3.90.580.10:FF:000001">
    <property type="entry name" value="DNA primase"/>
    <property type="match status" value="1"/>
</dbReference>
<dbReference type="Pfam" id="PF01807">
    <property type="entry name" value="Zn_ribbon_DnaG"/>
    <property type="match status" value="1"/>
</dbReference>
<keyword evidence="3" id="KW-0808">Transferase</keyword>
<evidence type="ECO:0000259" key="12">
    <source>
        <dbReference type="SMART" id="SM00400"/>
    </source>
</evidence>
<evidence type="ECO:0000256" key="7">
    <source>
        <dbReference type="ARBA" id="ARBA00022771"/>
    </source>
</evidence>
<gene>
    <name evidence="13" type="ORF">S12H4_06250</name>
</gene>
<accession>X1QIX7</accession>
<evidence type="ECO:0000256" key="1">
    <source>
        <dbReference type="ARBA" id="ARBA00001947"/>
    </source>
</evidence>
<evidence type="ECO:0000256" key="6">
    <source>
        <dbReference type="ARBA" id="ARBA00022723"/>
    </source>
</evidence>
<evidence type="ECO:0000256" key="3">
    <source>
        <dbReference type="ARBA" id="ARBA00022679"/>
    </source>
</evidence>
<dbReference type="SUPFAM" id="SSF57783">
    <property type="entry name" value="Zinc beta-ribbon"/>
    <property type="match status" value="1"/>
</dbReference>
<dbReference type="GO" id="GO:0003899">
    <property type="term" value="F:DNA-directed RNA polymerase activity"/>
    <property type="evidence" value="ECO:0007669"/>
    <property type="project" value="InterPro"/>
</dbReference>
<keyword evidence="5" id="KW-0235">DNA replication</keyword>
<keyword evidence="11" id="KW-0804">Transcription</keyword>
<keyword evidence="9" id="KW-0460">Magnesium</keyword>
<dbReference type="AlphaFoldDB" id="X1QIX7"/>
<keyword evidence="2" id="KW-0240">DNA-directed RNA polymerase</keyword>
<dbReference type="InterPro" id="IPR036977">
    <property type="entry name" value="DNA_primase_Znf_CHC2"/>
</dbReference>
<dbReference type="GO" id="GO:0006269">
    <property type="term" value="P:DNA replication, synthesis of primer"/>
    <property type="evidence" value="ECO:0007669"/>
    <property type="project" value="TreeGrafter"/>
</dbReference>
<reference evidence="13" key="1">
    <citation type="journal article" date="2014" name="Front. Microbiol.">
        <title>High frequency of phylogenetically diverse reductive dehalogenase-homologous genes in deep subseafloor sedimentary metagenomes.</title>
        <authorList>
            <person name="Kawai M."/>
            <person name="Futagami T."/>
            <person name="Toyoda A."/>
            <person name="Takaki Y."/>
            <person name="Nishi S."/>
            <person name="Hori S."/>
            <person name="Arai W."/>
            <person name="Tsubouchi T."/>
            <person name="Morono Y."/>
            <person name="Uchiyama I."/>
            <person name="Ito T."/>
            <person name="Fujiyama A."/>
            <person name="Inagaki F."/>
            <person name="Takami H."/>
        </authorList>
    </citation>
    <scope>NUCLEOTIDE SEQUENCE</scope>
    <source>
        <strain evidence="13">Expedition CK06-06</strain>
    </source>
</reference>
<dbReference type="InterPro" id="IPR002694">
    <property type="entry name" value="Znf_CHC2"/>
</dbReference>
<name>X1QIX7_9ZZZZ</name>
<feature type="domain" description="Zinc finger CHC2-type" evidence="12">
    <location>
        <begin position="30"/>
        <end position="85"/>
    </location>
</feature>
<dbReference type="Gene3D" id="3.90.580.10">
    <property type="entry name" value="Zinc finger, CHC2-type domain"/>
    <property type="match status" value="1"/>
</dbReference>
<evidence type="ECO:0000256" key="10">
    <source>
        <dbReference type="ARBA" id="ARBA00023125"/>
    </source>
</evidence>
<comment type="caution">
    <text evidence="13">The sequence shown here is derived from an EMBL/GenBank/DDBJ whole genome shotgun (WGS) entry which is preliminary data.</text>
</comment>
<proteinExistence type="predicted"/>
<keyword evidence="4" id="KW-0548">Nucleotidyltransferase</keyword>
<keyword evidence="7" id="KW-0863">Zinc-finger</keyword>
<feature type="non-terminal residue" evidence="13">
    <location>
        <position position="86"/>
    </location>
</feature>
<dbReference type="GO" id="GO:0008270">
    <property type="term" value="F:zinc ion binding"/>
    <property type="evidence" value="ECO:0007669"/>
    <property type="project" value="UniProtKB-KW"/>
</dbReference>
<dbReference type="GO" id="GO:0000428">
    <property type="term" value="C:DNA-directed RNA polymerase complex"/>
    <property type="evidence" value="ECO:0007669"/>
    <property type="project" value="UniProtKB-KW"/>
</dbReference>
<evidence type="ECO:0000256" key="8">
    <source>
        <dbReference type="ARBA" id="ARBA00022833"/>
    </source>
</evidence>
<evidence type="ECO:0000256" key="11">
    <source>
        <dbReference type="ARBA" id="ARBA00023163"/>
    </source>
</evidence>
<dbReference type="GO" id="GO:0005737">
    <property type="term" value="C:cytoplasm"/>
    <property type="evidence" value="ECO:0007669"/>
    <property type="project" value="TreeGrafter"/>
</dbReference>
<keyword evidence="6" id="KW-0479">Metal-binding</keyword>
<evidence type="ECO:0000256" key="5">
    <source>
        <dbReference type="ARBA" id="ARBA00022705"/>
    </source>
</evidence>
<dbReference type="InterPro" id="IPR050219">
    <property type="entry name" value="DnaG_primase"/>
</dbReference>
<dbReference type="GO" id="GO:0003677">
    <property type="term" value="F:DNA binding"/>
    <property type="evidence" value="ECO:0007669"/>
    <property type="project" value="UniProtKB-KW"/>
</dbReference>
<sequence>MSIIDEVKQRTDIIEVVSQYATLKKAGRTFRALCPFHSEKHPSFFVYPEQQSWHCFGACNTGGDVFSFIMKKEGIDFGDALRLLAQ</sequence>
<comment type="cofactor">
    <cofactor evidence="1">
        <name>Zn(2+)</name>
        <dbReference type="ChEBI" id="CHEBI:29105"/>
    </cofactor>
</comment>
<evidence type="ECO:0000256" key="2">
    <source>
        <dbReference type="ARBA" id="ARBA00022478"/>
    </source>
</evidence>
<dbReference type="EMBL" id="BARW01002171">
    <property type="protein sequence ID" value="GAI68427.1"/>
    <property type="molecule type" value="Genomic_DNA"/>
</dbReference>
<keyword evidence="8" id="KW-0862">Zinc</keyword>
<organism evidence="13">
    <name type="scientific">marine sediment metagenome</name>
    <dbReference type="NCBI Taxonomy" id="412755"/>
    <lineage>
        <taxon>unclassified sequences</taxon>
        <taxon>metagenomes</taxon>
        <taxon>ecological metagenomes</taxon>
    </lineage>
</organism>
<keyword evidence="10" id="KW-0238">DNA-binding</keyword>